<organism evidence="1 2">
    <name type="scientific">Trifolium subterraneum</name>
    <name type="common">Subterranean clover</name>
    <dbReference type="NCBI Taxonomy" id="3900"/>
    <lineage>
        <taxon>Eukaryota</taxon>
        <taxon>Viridiplantae</taxon>
        <taxon>Streptophyta</taxon>
        <taxon>Embryophyta</taxon>
        <taxon>Tracheophyta</taxon>
        <taxon>Spermatophyta</taxon>
        <taxon>Magnoliopsida</taxon>
        <taxon>eudicotyledons</taxon>
        <taxon>Gunneridae</taxon>
        <taxon>Pentapetalae</taxon>
        <taxon>rosids</taxon>
        <taxon>fabids</taxon>
        <taxon>Fabales</taxon>
        <taxon>Fabaceae</taxon>
        <taxon>Papilionoideae</taxon>
        <taxon>50 kb inversion clade</taxon>
        <taxon>NPAAA clade</taxon>
        <taxon>Hologalegina</taxon>
        <taxon>IRL clade</taxon>
        <taxon>Trifolieae</taxon>
        <taxon>Trifolium</taxon>
    </lineage>
</organism>
<proteinExistence type="predicted"/>
<protein>
    <submittedName>
        <fullName evidence="1">Uncharacterized protein</fullName>
    </submittedName>
</protein>
<reference evidence="2" key="1">
    <citation type="journal article" date="2017" name="Front. Plant Sci.">
        <title>Climate Clever Clovers: New Paradigm to Reduce the Environmental Footprint of Ruminants by Breeding Low Methanogenic Forages Utilizing Haplotype Variation.</title>
        <authorList>
            <person name="Kaur P."/>
            <person name="Appels R."/>
            <person name="Bayer P.E."/>
            <person name="Keeble-Gagnere G."/>
            <person name="Wang J."/>
            <person name="Hirakawa H."/>
            <person name="Shirasawa K."/>
            <person name="Vercoe P."/>
            <person name="Stefanova K."/>
            <person name="Durmic Z."/>
            <person name="Nichols P."/>
            <person name="Revell C."/>
            <person name="Isobe S.N."/>
            <person name="Edwards D."/>
            <person name="Erskine W."/>
        </authorList>
    </citation>
    <scope>NUCLEOTIDE SEQUENCE [LARGE SCALE GENOMIC DNA]</scope>
    <source>
        <strain evidence="2">cv. Daliak</strain>
    </source>
</reference>
<dbReference type="Proteomes" id="UP000242715">
    <property type="component" value="Unassembled WGS sequence"/>
</dbReference>
<accession>A0A2Z6PPX8</accession>
<dbReference type="AlphaFoldDB" id="A0A2Z6PPX8"/>
<evidence type="ECO:0000313" key="2">
    <source>
        <dbReference type="Proteomes" id="UP000242715"/>
    </source>
</evidence>
<name>A0A2Z6PPX8_TRISU</name>
<dbReference type="EMBL" id="DF974387">
    <property type="protein sequence ID" value="GAU48147.1"/>
    <property type="molecule type" value="Genomic_DNA"/>
</dbReference>
<evidence type="ECO:0000313" key="1">
    <source>
        <dbReference type="EMBL" id="GAU48147.1"/>
    </source>
</evidence>
<sequence>MRNNRLISAPGGIVLSAPPRIGSLPTANNQPDMQFQFNMMTGNMIDCDFYIPDSTGDNTGLAFRVAYDAAQKVRYSNDSINNKKVCTYVGSMLCSVIPGFRNSVETALNGIGVRPCFVSLPSQAQDNNLVISSVSQFDWPSILAVFGYCILLLFKVDNNKLFRLKDNYLCNCLSIARIDELGEKVGCSSINRLNLPFDDQKEYTIRTMLRTHPLRETVITFLMNNFNHPDSQICNLCQYLSYKLSWSGDMRVFTVMYERLVKTNSPVLAYSLVTSEVDNLEETMKAIAAHTYPQYFGHLCSVSDLYFLDVLRFRSLFAVALELDRAINSSYCPFFKSEDISKADHITVRELLKLHWAAKAENPRVTTGRRMPTIRGI</sequence>
<dbReference type="OrthoDB" id="1380421at2759"/>
<gene>
    <name evidence="1" type="ORF">TSUD_302800</name>
</gene>
<keyword evidence="2" id="KW-1185">Reference proteome</keyword>